<evidence type="ECO:0000256" key="2">
    <source>
        <dbReference type="SAM" id="MobiDB-lite"/>
    </source>
</evidence>
<feature type="domain" description="C2H2-type" evidence="3">
    <location>
        <begin position="250"/>
        <end position="275"/>
    </location>
</feature>
<dbReference type="GO" id="GO:0008270">
    <property type="term" value="F:zinc ion binding"/>
    <property type="evidence" value="ECO:0007669"/>
    <property type="project" value="UniProtKB-KW"/>
</dbReference>
<organism evidence="4 5">
    <name type="scientific">Paxillus involutus ATCC 200175</name>
    <dbReference type="NCBI Taxonomy" id="664439"/>
    <lineage>
        <taxon>Eukaryota</taxon>
        <taxon>Fungi</taxon>
        <taxon>Dikarya</taxon>
        <taxon>Basidiomycota</taxon>
        <taxon>Agaricomycotina</taxon>
        <taxon>Agaricomycetes</taxon>
        <taxon>Agaricomycetidae</taxon>
        <taxon>Boletales</taxon>
        <taxon>Paxilineae</taxon>
        <taxon>Paxillaceae</taxon>
        <taxon>Paxillus</taxon>
    </lineage>
</organism>
<reference evidence="4 5" key="1">
    <citation type="submission" date="2014-06" db="EMBL/GenBank/DDBJ databases">
        <authorList>
            <consortium name="DOE Joint Genome Institute"/>
            <person name="Kuo A."/>
            <person name="Kohler A."/>
            <person name="Nagy L.G."/>
            <person name="Floudas D."/>
            <person name="Copeland A."/>
            <person name="Barry K.W."/>
            <person name="Cichocki N."/>
            <person name="Veneault-Fourrey C."/>
            <person name="LaButti K."/>
            <person name="Lindquist E.A."/>
            <person name="Lipzen A."/>
            <person name="Lundell T."/>
            <person name="Morin E."/>
            <person name="Murat C."/>
            <person name="Sun H."/>
            <person name="Tunlid A."/>
            <person name="Henrissat B."/>
            <person name="Grigoriev I.V."/>
            <person name="Hibbett D.S."/>
            <person name="Martin F."/>
            <person name="Nordberg H.P."/>
            <person name="Cantor M.N."/>
            <person name="Hua S.X."/>
        </authorList>
    </citation>
    <scope>NUCLEOTIDE SEQUENCE [LARGE SCALE GENOMIC DNA]</scope>
    <source>
        <strain evidence="4 5">ATCC 200175</strain>
    </source>
</reference>
<dbReference type="OrthoDB" id="2676688at2759"/>
<evidence type="ECO:0000259" key="3">
    <source>
        <dbReference type="PROSITE" id="PS50157"/>
    </source>
</evidence>
<accession>A0A0C9TAX9</accession>
<dbReference type="Proteomes" id="UP000053647">
    <property type="component" value="Unassembled WGS sequence"/>
</dbReference>
<proteinExistence type="predicted"/>
<dbReference type="EMBL" id="KN819360">
    <property type="protein sequence ID" value="KIJ12725.1"/>
    <property type="molecule type" value="Genomic_DNA"/>
</dbReference>
<keyword evidence="1" id="KW-0862">Zinc</keyword>
<feature type="region of interest" description="Disordered" evidence="2">
    <location>
        <begin position="27"/>
        <end position="56"/>
    </location>
</feature>
<dbReference type="PROSITE" id="PS50157">
    <property type="entry name" value="ZINC_FINGER_C2H2_2"/>
    <property type="match status" value="1"/>
</dbReference>
<gene>
    <name evidence="4" type="ORF">PAXINDRAFT_156833</name>
</gene>
<name>A0A0C9TAX9_PAXIN</name>
<feature type="compositionally biased region" description="Basic and acidic residues" evidence="2">
    <location>
        <begin position="40"/>
        <end position="52"/>
    </location>
</feature>
<keyword evidence="5" id="KW-1185">Reference proteome</keyword>
<dbReference type="AlphaFoldDB" id="A0A0C9TAX9"/>
<keyword evidence="1" id="KW-0479">Metal-binding</keyword>
<protein>
    <recommendedName>
        <fullName evidence="3">C2H2-type domain-containing protein</fullName>
    </recommendedName>
</protein>
<reference evidence="5" key="2">
    <citation type="submission" date="2015-01" db="EMBL/GenBank/DDBJ databases">
        <title>Evolutionary Origins and Diversification of the Mycorrhizal Mutualists.</title>
        <authorList>
            <consortium name="DOE Joint Genome Institute"/>
            <consortium name="Mycorrhizal Genomics Consortium"/>
            <person name="Kohler A."/>
            <person name="Kuo A."/>
            <person name="Nagy L.G."/>
            <person name="Floudas D."/>
            <person name="Copeland A."/>
            <person name="Barry K.W."/>
            <person name="Cichocki N."/>
            <person name="Veneault-Fourrey C."/>
            <person name="LaButti K."/>
            <person name="Lindquist E.A."/>
            <person name="Lipzen A."/>
            <person name="Lundell T."/>
            <person name="Morin E."/>
            <person name="Murat C."/>
            <person name="Riley R."/>
            <person name="Ohm R."/>
            <person name="Sun H."/>
            <person name="Tunlid A."/>
            <person name="Henrissat B."/>
            <person name="Grigoriev I.V."/>
            <person name="Hibbett D.S."/>
            <person name="Martin F."/>
        </authorList>
    </citation>
    <scope>NUCLEOTIDE SEQUENCE [LARGE SCALE GENOMIC DNA]</scope>
    <source>
        <strain evidence="5">ATCC 200175</strain>
    </source>
</reference>
<evidence type="ECO:0000313" key="4">
    <source>
        <dbReference type="EMBL" id="KIJ12725.1"/>
    </source>
</evidence>
<feature type="region of interest" description="Disordered" evidence="2">
    <location>
        <begin position="185"/>
        <end position="242"/>
    </location>
</feature>
<dbReference type="PROSITE" id="PS00028">
    <property type="entry name" value="ZINC_FINGER_C2H2_1"/>
    <property type="match status" value="1"/>
</dbReference>
<evidence type="ECO:0000313" key="5">
    <source>
        <dbReference type="Proteomes" id="UP000053647"/>
    </source>
</evidence>
<keyword evidence="1" id="KW-0863">Zinc-finger</keyword>
<sequence length="343" mass="38196">MADGDTDLDALFGLGAGSLEFDSYFPPFQPSPVASPNLSGDREQETEACKSDCEDEDLPQSYLSGFTFRIPPSVEGTPAPYWASLSLRTFPFLGDAPALSINPSLLVQVPDTPEHGPHEEPVTEDQPPCIAHSPPHIVVSVHPSPSPLSPLSSLDTHVANISSCGNSKSSVEVVTMSPRQGNVTLKRSRPRTRQYIRAAEQSSGRNPRSDLEYLGSDAEESDGTDVDIPSAPPSKKRRKMDMPLRPDRRLRCEEAFCNRSFTRPADLRRHVTTLHKQLSREEVLKERREKYRLWCTRCGSILGRVDARRRHEIHGSCQRSRAIMEARIRNGTVHGRARRGQLK</sequence>
<dbReference type="HOGENOM" id="CLU_809177_0_0_1"/>
<dbReference type="Gene3D" id="3.30.160.60">
    <property type="entry name" value="Classic Zinc Finger"/>
    <property type="match status" value="1"/>
</dbReference>
<evidence type="ECO:0000256" key="1">
    <source>
        <dbReference type="PROSITE-ProRule" id="PRU00042"/>
    </source>
</evidence>
<dbReference type="InterPro" id="IPR013087">
    <property type="entry name" value="Znf_C2H2_type"/>
</dbReference>